<dbReference type="InterPro" id="IPR043429">
    <property type="entry name" value="ArtM/GltK/GlnP/TcyL/YhdX-like"/>
</dbReference>
<keyword evidence="5 7" id="KW-1133">Transmembrane helix</keyword>
<keyword evidence="6 7" id="KW-0472">Membrane</keyword>
<protein>
    <submittedName>
        <fullName evidence="10">Glutamate ABC transporter permease</fullName>
    </submittedName>
</protein>
<dbReference type="CDD" id="cd06261">
    <property type="entry name" value="TM_PBP2"/>
    <property type="match status" value="1"/>
</dbReference>
<keyword evidence="4 7" id="KW-0812">Transmembrane</keyword>
<feature type="domain" description="ABC transmembrane type-1" evidence="9">
    <location>
        <begin position="71"/>
        <end position="262"/>
    </location>
</feature>
<dbReference type="PANTHER" id="PTHR30614:SF21">
    <property type="entry name" value="AMINO ACID ABC TRANSPORTER PERMEASE"/>
    <property type="match status" value="1"/>
</dbReference>
<evidence type="ECO:0000313" key="11">
    <source>
        <dbReference type="Proteomes" id="UP000251577"/>
    </source>
</evidence>
<sequence>MSNTRATVLYDAPGPKGRRLNSILSVATIVVLAAILVWVLRTLGSTGQLEAAKWSPFTTASTWTTYILPGLWGTLKAAVVSILAALVLGGLLGVGRLSHNRFISAICAVVVEFFRAIPVLLLMIFAYQVFAIYGLVPTSQLAFAAVVFGLTLYNGSVIAEVLRSGVQSLPKGQEEAAMALGLSRAQTMTRILLPQAIAAMLPAIISQMVIALKDSALGYTIGYVEVVRSGLQSASWYQNYFVAMIVVAVIMILINYTLSRVAERVERQLRAGRARRNIAAKVPQQQDQGLDTKDNVNVDWHDPAHRDLRSTAE</sequence>
<comment type="caution">
    <text evidence="10">The sequence shown here is derived from an EMBL/GenBank/DDBJ whole genome shotgun (WGS) entry which is preliminary data.</text>
</comment>
<evidence type="ECO:0000256" key="1">
    <source>
        <dbReference type="ARBA" id="ARBA00004651"/>
    </source>
</evidence>
<evidence type="ECO:0000256" key="2">
    <source>
        <dbReference type="ARBA" id="ARBA00022448"/>
    </source>
</evidence>
<dbReference type="PROSITE" id="PS50928">
    <property type="entry name" value="ABC_TM1"/>
    <property type="match status" value="1"/>
</dbReference>
<feature type="compositionally biased region" description="Basic and acidic residues" evidence="8">
    <location>
        <begin position="290"/>
        <end position="313"/>
    </location>
</feature>
<evidence type="ECO:0000256" key="6">
    <source>
        <dbReference type="ARBA" id="ARBA00023136"/>
    </source>
</evidence>
<dbReference type="PANTHER" id="PTHR30614">
    <property type="entry name" value="MEMBRANE COMPONENT OF AMINO ACID ABC TRANSPORTER"/>
    <property type="match status" value="1"/>
</dbReference>
<proteinExistence type="inferred from homology"/>
<dbReference type="SUPFAM" id="SSF161098">
    <property type="entry name" value="MetI-like"/>
    <property type="match status" value="1"/>
</dbReference>
<feature type="transmembrane region" description="Helical" evidence="7">
    <location>
        <begin position="102"/>
        <end position="135"/>
    </location>
</feature>
<dbReference type="Proteomes" id="UP000251577">
    <property type="component" value="Unassembled WGS sequence"/>
</dbReference>
<feature type="transmembrane region" description="Helical" evidence="7">
    <location>
        <begin position="71"/>
        <end position="95"/>
    </location>
</feature>
<name>A0A364V752_9CORY</name>
<dbReference type="Gene3D" id="1.10.3720.10">
    <property type="entry name" value="MetI-like"/>
    <property type="match status" value="1"/>
</dbReference>
<keyword evidence="3" id="KW-1003">Cell membrane</keyword>
<feature type="transmembrane region" description="Helical" evidence="7">
    <location>
        <begin position="240"/>
        <end position="258"/>
    </location>
</feature>
<dbReference type="Pfam" id="PF00528">
    <property type="entry name" value="BPD_transp_1"/>
    <property type="match status" value="1"/>
</dbReference>
<dbReference type="InterPro" id="IPR035906">
    <property type="entry name" value="MetI-like_sf"/>
</dbReference>
<dbReference type="InterPro" id="IPR000515">
    <property type="entry name" value="MetI-like"/>
</dbReference>
<comment type="subcellular location">
    <subcellularLocation>
        <location evidence="1 7">Cell membrane</location>
        <topology evidence="1 7">Multi-pass membrane protein</topology>
    </subcellularLocation>
</comment>
<evidence type="ECO:0000256" key="7">
    <source>
        <dbReference type="RuleBase" id="RU363032"/>
    </source>
</evidence>
<dbReference type="GO" id="GO:0006865">
    <property type="term" value="P:amino acid transport"/>
    <property type="evidence" value="ECO:0007669"/>
    <property type="project" value="TreeGrafter"/>
</dbReference>
<evidence type="ECO:0000256" key="5">
    <source>
        <dbReference type="ARBA" id="ARBA00022989"/>
    </source>
</evidence>
<feature type="transmembrane region" description="Helical" evidence="7">
    <location>
        <begin position="20"/>
        <end position="40"/>
    </location>
</feature>
<dbReference type="AlphaFoldDB" id="A0A364V752"/>
<dbReference type="NCBIfam" id="TIGR01726">
    <property type="entry name" value="HEQRo_perm_3TM"/>
    <property type="match status" value="1"/>
</dbReference>
<dbReference type="InterPro" id="IPR010065">
    <property type="entry name" value="AA_ABC_transptr_permease_3TM"/>
</dbReference>
<keyword evidence="11" id="KW-1185">Reference proteome</keyword>
<comment type="similarity">
    <text evidence="7">Belongs to the binding-protein-dependent transport system permease family.</text>
</comment>
<dbReference type="GO" id="GO:0022857">
    <property type="term" value="F:transmembrane transporter activity"/>
    <property type="evidence" value="ECO:0007669"/>
    <property type="project" value="InterPro"/>
</dbReference>
<dbReference type="GO" id="GO:0043190">
    <property type="term" value="C:ATP-binding cassette (ABC) transporter complex"/>
    <property type="evidence" value="ECO:0007669"/>
    <property type="project" value="InterPro"/>
</dbReference>
<evidence type="ECO:0000256" key="3">
    <source>
        <dbReference type="ARBA" id="ARBA00022475"/>
    </source>
</evidence>
<feature type="region of interest" description="Disordered" evidence="8">
    <location>
        <begin position="280"/>
        <end position="313"/>
    </location>
</feature>
<accession>A0A364V752</accession>
<evidence type="ECO:0000256" key="8">
    <source>
        <dbReference type="SAM" id="MobiDB-lite"/>
    </source>
</evidence>
<evidence type="ECO:0000256" key="4">
    <source>
        <dbReference type="ARBA" id="ARBA00022692"/>
    </source>
</evidence>
<dbReference type="EMBL" id="QHCV01000021">
    <property type="protein sequence ID" value="RAV32472.1"/>
    <property type="molecule type" value="Genomic_DNA"/>
</dbReference>
<dbReference type="RefSeq" id="WP_113630391.1">
    <property type="nucleotide sequence ID" value="NZ_QHCV01000021.1"/>
</dbReference>
<evidence type="ECO:0000313" key="10">
    <source>
        <dbReference type="EMBL" id="RAV32472.1"/>
    </source>
</evidence>
<evidence type="ECO:0000259" key="9">
    <source>
        <dbReference type="PROSITE" id="PS50928"/>
    </source>
</evidence>
<reference evidence="10 11" key="1">
    <citation type="journal article" date="2018" name="Syst. Appl. Microbiol.">
        <title>Corynebacterium heidelbergense sp. nov., isolated from the preen glands of Egyptian geese (Alopochen aegyptiacus).</title>
        <authorList>
            <person name="Braun M.S."/>
            <person name="Wang E."/>
            <person name="Zimmermann S."/>
            <person name="Wink M."/>
        </authorList>
    </citation>
    <scope>NUCLEOTIDE SEQUENCE [LARGE SCALE GENOMIC DNA]</scope>
    <source>
        <strain evidence="10 11">647</strain>
    </source>
</reference>
<feature type="transmembrane region" description="Helical" evidence="7">
    <location>
        <begin position="191"/>
        <end position="212"/>
    </location>
</feature>
<feature type="transmembrane region" description="Helical" evidence="7">
    <location>
        <begin position="141"/>
        <end position="162"/>
    </location>
</feature>
<gene>
    <name evidence="10" type="ORF">DLJ54_03210</name>
</gene>
<organism evidence="10 11">
    <name type="scientific">Corynebacterium heidelbergense</name>
    <dbReference type="NCBI Taxonomy" id="2055947"/>
    <lineage>
        <taxon>Bacteria</taxon>
        <taxon>Bacillati</taxon>
        <taxon>Actinomycetota</taxon>
        <taxon>Actinomycetes</taxon>
        <taxon>Mycobacteriales</taxon>
        <taxon>Corynebacteriaceae</taxon>
        <taxon>Corynebacterium</taxon>
    </lineage>
</organism>
<keyword evidence="2 7" id="KW-0813">Transport</keyword>